<evidence type="ECO:0000313" key="2">
    <source>
        <dbReference type="Proteomes" id="UP000599312"/>
    </source>
</evidence>
<dbReference type="EMBL" id="JADQDO010000012">
    <property type="protein sequence ID" value="MBF9235339.1"/>
    <property type="molecule type" value="Genomic_DNA"/>
</dbReference>
<dbReference type="Gene3D" id="2.40.100.20">
    <property type="match status" value="1"/>
</dbReference>
<protein>
    <recommendedName>
        <fullName evidence="3">DUF3830 family protein</fullName>
    </recommendedName>
</protein>
<organism evidence="1 2">
    <name type="scientific">Microvirga alba</name>
    <dbReference type="NCBI Taxonomy" id="2791025"/>
    <lineage>
        <taxon>Bacteria</taxon>
        <taxon>Pseudomonadati</taxon>
        <taxon>Pseudomonadota</taxon>
        <taxon>Alphaproteobacteria</taxon>
        <taxon>Hyphomicrobiales</taxon>
        <taxon>Methylobacteriaceae</taxon>
        <taxon>Microvirga</taxon>
    </lineage>
</organism>
<dbReference type="RefSeq" id="WP_196273330.1">
    <property type="nucleotide sequence ID" value="NZ_JADQDO010000012.1"/>
</dbReference>
<dbReference type="Proteomes" id="UP000599312">
    <property type="component" value="Unassembled WGS sequence"/>
</dbReference>
<name>A0A931FPU8_9HYPH</name>
<reference evidence="1" key="1">
    <citation type="submission" date="2020-11" db="EMBL/GenBank/DDBJ databases">
        <authorList>
            <person name="Kim M.K."/>
        </authorList>
    </citation>
    <scope>NUCLEOTIDE SEQUENCE</scope>
    <source>
        <strain evidence="1">BT350</strain>
    </source>
</reference>
<gene>
    <name evidence="1" type="ORF">I2H38_18365</name>
</gene>
<dbReference type="AlphaFoldDB" id="A0A931FPU8"/>
<comment type="caution">
    <text evidence="1">The sequence shown here is derived from an EMBL/GenBank/DDBJ whole genome shotgun (WGS) entry which is preliminary data.</text>
</comment>
<proteinExistence type="predicted"/>
<accession>A0A931FPU8</accession>
<sequence length="136" mass="14911">MIKISIGDKSVFAELFEKQSPLSTQVFKSALPLTTKLRSHSNWSGRCSTFDLPGAGELTALESAVCSLYPGYLALRPDQGVIEIGYDAAELRSELGREYGSLIGRLIGDSVDEFLAYLDAMHYTEGDQILTITQED</sequence>
<evidence type="ECO:0000313" key="1">
    <source>
        <dbReference type="EMBL" id="MBF9235339.1"/>
    </source>
</evidence>
<evidence type="ECO:0008006" key="3">
    <source>
        <dbReference type="Google" id="ProtNLM"/>
    </source>
</evidence>
<keyword evidence="2" id="KW-1185">Reference proteome</keyword>